<dbReference type="AlphaFoldDB" id="A0A846XUV7"/>
<protein>
    <submittedName>
        <fullName evidence="4">DUF4352 domain-containing protein</fullName>
    </submittedName>
</protein>
<feature type="transmembrane region" description="Helical" evidence="2">
    <location>
        <begin position="38"/>
        <end position="62"/>
    </location>
</feature>
<evidence type="ECO:0000259" key="3">
    <source>
        <dbReference type="Pfam" id="PF11611"/>
    </source>
</evidence>
<evidence type="ECO:0000256" key="1">
    <source>
        <dbReference type="ARBA" id="ARBA00022729"/>
    </source>
</evidence>
<dbReference type="Pfam" id="PF11611">
    <property type="entry name" value="DUF4352"/>
    <property type="match status" value="1"/>
</dbReference>
<sequence length="226" mass="23676">MTTPPPPPPYNQPYGPSYGPPPYSLPPYPPPPPRKPVIWPWILIGGLVLLCGGCFGIVGIAANSSDSTTEKTTKAPAAAIANKPAAPQPPPGPNVAPAGSEVRDGKFAFVVTGIDPPVKTLGDNVFLSDTAQGEYLVIHVDISNVGDRPRSYFGDNQVLIDDQGREYTNDSSAEFNINDGAVLGTDINPGNKITVAIAFDVSPGTVPTAIEFHDSMFSGGVRVAVR</sequence>
<keyword evidence="2" id="KW-0472">Membrane</keyword>
<dbReference type="Gene3D" id="2.60.40.1240">
    <property type="match status" value="1"/>
</dbReference>
<organism evidence="4 5">
    <name type="scientific">Nocardia vermiculata</name>
    <dbReference type="NCBI Taxonomy" id="257274"/>
    <lineage>
        <taxon>Bacteria</taxon>
        <taxon>Bacillati</taxon>
        <taxon>Actinomycetota</taxon>
        <taxon>Actinomycetes</taxon>
        <taxon>Mycobacteriales</taxon>
        <taxon>Nocardiaceae</taxon>
        <taxon>Nocardia</taxon>
    </lineage>
</organism>
<keyword evidence="2" id="KW-1133">Transmembrane helix</keyword>
<evidence type="ECO:0000313" key="5">
    <source>
        <dbReference type="Proteomes" id="UP000565711"/>
    </source>
</evidence>
<keyword evidence="1" id="KW-0732">Signal</keyword>
<keyword evidence="5" id="KW-1185">Reference proteome</keyword>
<name>A0A846XUV7_9NOCA</name>
<proteinExistence type="predicted"/>
<gene>
    <name evidence="4" type="ORF">HGA08_05355</name>
</gene>
<keyword evidence="2" id="KW-0812">Transmembrane</keyword>
<accession>A0A846XUV7</accession>
<evidence type="ECO:0000313" key="4">
    <source>
        <dbReference type="EMBL" id="NKY49640.1"/>
    </source>
</evidence>
<dbReference type="EMBL" id="JAAXOP010000002">
    <property type="protein sequence ID" value="NKY49640.1"/>
    <property type="molecule type" value="Genomic_DNA"/>
</dbReference>
<dbReference type="InterPro" id="IPR029050">
    <property type="entry name" value="Immunoprotect_excell_Ig-like"/>
</dbReference>
<evidence type="ECO:0000256" key="2">
    <source>
        <dbReference type="SAM" id="Phobius"/>
    </source>
</evidence>
<feature type="domain" description="DUF4352" evidence="3">
    <location>
        <begin position="99"/>
        <end position="220"/>
    </location>
</feature>
<comment type="caution">
    <text evidence="4">The sequence shown here is derived from an EMBL/GenBank/DDBJ whole genome shotgun (WGS) entry which is preliminary data.</text>
</comment>
<reference evidence="4 5" key="1">
    <citation type="submission" date="2020-04" db="EMBL/GenBank/DDBJ databases">
        <title>MicrobeNet Type strains.</title>
        <authorList>
            <person name="Nicholson A.C."/>
        </authorList>
    </citation>
    <scope>NUCLEOTIDE SEQUENCE [LARGE SCALE GENOMIC DNA]</scope>
    <source>
        <strain evidence="4 5">JCM 12354</strain>
    </source>
</reference>
<dbReference type="Proteomes" id="UP000565711">
    <property type="component" value="Unassembled WGS sequence"/>
</dbReference>
<dbReference type="InterPro" id="IPR029051">
    <property type="entry name" value="DUF4352"/>
</dbReference>